<reference evidence="3" key="1">
    <citation type="submission" date="2016-06" db="UniProtKB">
        <authorList>
            <consortium name="WormBaseParasite"/>
        </authorList>
    </citation>
    <scope>IDENTIFICATION</scope>
</reference>
<gene>
    <name evidence="1" type="ORF">OFLC_LOCUS8495</name>
</gene>
<reference evidence="1 2" key="2">
    <citation type="submission" date="2018-11" db="EMBL/GenBank/DDBJ databases">
        <authorList>
            <consortium name="Pathogen Informatics"/>
        </authorList>
    </citation>
    <scope>NUCLEOTIDE SEQUENCE [LARGE SCALE GENOMIC DNA]</scope>
</reference>
<organism evidence="3">
    <name type="scientific">Onchocerca flexuosa</name>
    <dbReference type="NCBI Taxonomy" id="387005"/>
    <lineage>
        <taxon>Eukaryota</taxon>
        <taxon>Metazoa</taxon>
        <taxon>Ecdysozoa</taxon>
        <taxon>Nematoda</taxon>
        <taxon>Chromadorea</taxon>
        <taxon>Rhabditida</taxon>
        <taxon>Spirurina</taxon>
        <taxon>Spiruromorpha</taxon>
        <taxon>Filarioidea</taxon>
        <taxon>Onchocercidae</taxon>
        <taxon>Onchocerca</taxon>
    </lineage>
</organism>
<evidence type="ECO:0000313" key="1">
    <source>
        <dbReference type="EMBL" id="VDO55946.1"/>
    </source>
</evidence>
<name>A0A183HLY3_9BILA</name>
<protein>
    <submittedName>
        <fullName evidence="1 3">Uncharacterized protein</fullName>
    </submittedName>
</protein>
<dbReference type="EMBL" id="UZAJ01009653">
    <property type="protein sequence ID" value="VDO55946.1"/>
    <property type="molecule type" value="Genomic_DNA"/>
</dbReference>
<proteinExistence type="predicted"/>
<evidence type="ECO:0000313" key="3">
    <source>
        <dbReference type="WBParaSite" id="OFLC_0000849401-mRNA-1"/>
    </source>
</evidence>
<dbReference type="Proteomes" id="UP000267606">
    <property type="component" value="Unassembled WGS sequence"/>
</dbReference>
<sequence>MQRERRVVNDKALNRISLQKLMLKGSDCKFKPQTLVSMDLALSVFSPANFSDDP</sequence>
<accession>A0A183HLY3</accession>
<keyword evidence="2" id="KW-1185">Reference proteome</keyword>
<evidence type="ECO:0000313" key="2">
    <source>
        <dbReference type="Proteomes" id="UP000267606"/>
    </source>
</evidence>
<dbReference type="AlphaFoldDB" id="A0A183HLY3"/>
<dbReference type="WBParaSite" id="OFLC_0000849401-mRNA-1">
    <property type="protein sequence ID" value="OFLC_0000849401-mRNA-1"/>
    <property type="gene ID" value="OFLC_0000849401"/>
</dbReference>